<dbReference type="Proteomes" id="UP000185426">
    <property type="component" value="Plasmid unnamed1"/>
</dbReference>
<keyword evidence="2" id="KW-0614">Plasmid</keyword>
<dbReference type="EMBL" id="CP015608">
    <property type="protein sequence ID" value="APT48348.1"/>
    <property type="molecule type" value="Genomic_DNA"/>
</dbReference>
<protein>
    <submittedName>
        <fullName evidence="2">Uncharacterized protein</fullName>
    </submittedName>
</protein>
<organism evidence="2 3">
    <name type="scientific">Bacillus safensis</name>
    <dbReference type="NCBI Taxonomy" id="561879"/>
    <lineage>
        <taxon>Bacteria</taxon>
        <taxon>Bacillati</taxon>
        <taxon>Bacillota</taxon>
        <taxon>Bacilli</taxon>
        <taxon>Bacillales</taxon>
        <taxon>Bacillaceae</taxon>
        <taxon>Bacillus</taxon>
    </lineage>
</organism>
<dbReference type="RefSeq" id="WP_075623774.1">
    <property type="nucleotide sequence ID" value="NZ_CP015608.1"/>
</dbReference>
<evidence type="ECO:0000256" key="1">
    <source>
        <dbReference type="SAM" id="Phobius"/>
    </source>
</evidence>
<geneLocation type="plasmid" evidence="2 3">
    <name>unnamed1</name>
</geneLocation>
<evidence type="ECO:0000313" key="2">
    <source>
        <dbReference type="EMBL" id="APT48348.1"/>
    </source>
</evidence>
<keyword evidence="1" id="KW-0812">Transmembrane</keyword>
<accession>A0A1L6ZPB6</accession>
<feature type="transmembrane region" description="Helical" evidence="1">
    <location>
        <begin position="93"/>
        <end position="113"/>
    </location>
</feature>
<dbReference type="AlphaFoldDB" id="A0A1L6ZPB6"/>
<evidence type="ECO:0000313" key="3">
    <source>
        <dbReference type="Proteomes" id="UP000185426"/>
    </source>
</evidence>
<keyword evidence="1" id="KW-0472">Membrane</keyword>
<name>A0A1L6ZPB6_BACIA</name>
<feature type="transmembrane region" description="Helical" evidence="1">
    <location>
        <begin position="51"/>
        <end position="72"/>
    </location>
</feature>
<feature type="transmembrane region" description="Helical" evidence="1">
    <location>
        <begin position="17"/>
        <end position="39"/>
    </location>
</feature>
<feature type="transmembrane region" description="Helical" evidence="1">
    <location>
        <begin position="119"/>
        <end position="136"/>
    </location>
</feature>
<sequence length="153" mass="17884">MDFLIGFRQSLRSVIKIYFWSLAILSIGAIFILLILGYGEMMMRSYLLPLQLAWVILLLTVRALYINMWSLVYYKVKVYEEKKQPIFNRLFRFLIYASFSWNVIMMVLFLGRIPEFHQVYYAITIGIALIFIDLVCEAIQGTLALVNGSTTEE</sequence>
<gene>
    <name evidence="2" type="ORF">BSA145_21020</name>
</gene>
<proteinExistence type="predicted"/>
<reference evidence="2 3" key="1">
    <citation type="submission" date="2016-05" db="EMBL/GenBank/DDBJ databases">
        <title>Complete Genome and Methylome Analysis of Psychrotrophic Bacterial Isolates from Antarctic Lake Untersee.</title>
        <authorList>
            <person name="Fomenkov A."/>
            <person name="Akimov V.N."/>
            <person name="Vasilyeva L.V."/>
            <person name="Andersen D."/>
            <person name="Vincze T."/>
            <person name="Roberts R.J."/>
        </authorList>
    </citation>
    <scope>NUCLEOTIDE SEQUENCE [LARGE SCALE GENOMIC DNA]</scope>
    <source>
        <strain evidence="2 3">U14-5</strain>
        <plasmid evidence="2 3">unnamed1</plasmid>
    </source>
</reference>
<keyword evidence="1" id="KW-1133">Transmembrane helix</keyword>